<organism evidence="1">
    <name type="scientific">marine metagenome</name>
    <dbReference type="NCBI Taxonomy" id="408172"/>
    <lineage>
        <taxon>unclassified sequences</taxon>
        <taxon>metagenomes</taxon>
        <taxon>ecological metagenomes</taxon>
    </lineage>
</organism>
<accession>A0A382PSR3</accession>
<name>A0A382PSR3_9ZZZZ</name>
<evidence type="ECO:0000313" key="1">
    <source>
        <dbReference type="EMBL" id="SVC75668.1"/>
    </source>
</evidence>
<proteinExistence type="predicted"/>
<dbReference type="AlphaFoldDB" id="A0A382PSR3"/>
<reference evidence="1" key="1">
    <citation type="submission" date="2018-05" db="EMBL/GenBank/DDBJ databases">
        <authorList>
            <person name="Lanie J.A."/>
            <person name="Ng W.-L."/>
            <person name="Kazmierczak K.M."/>
            <person name="Andrzejewski T.M."/>
            <person name="Davidsen T.M."/>
            <person name="Wayne K.J."/>
            <person name="Tettelin H."/>
            <person name="Glass J.I."/>
            <person name="Rusch D."/>
            <person name="Podicherti R."/>
            <person name="Tsui H.-C.T."/>
            <person name="Winkler M.E."/>
        </authorList>
    </citation>
    <scope>NUCLEOTIDE SEQUENCE</scope>
</reference>
<gene>
    <name evidence="1" type="ORF">METZ01_LOCUS328522</name>
</gene>
<protein>
    <submittedName>
        <fullName evidence="1">Uncharacterized protein</fullName>
    </submittedName>
</protein>
<sequence length="78" mass="8746">MKGGTPAGEISSAGENIDKLAKDAIEGLENLIKAFDHEDTPYEARPRPEQAPKYSDYEHLARVKEWIVLDMLSENSEE</sequence>
<dbReference type="EMBL" id="UINC01109092">
    <property type="protein sequence ID" value="SVC75668.1"/>
    <property type="molecule type" value="Genomic_DNA"/>
</dbReference>